<dbReference type="InterPro" id="IPR036388">
    <property type="entry name" value="WH-like_DNA-bd_sf"/>
</dbReference>
<reference evidence="8 9" key="1">
    <citation type="journal article" date="2019" name="Int. J. Syst. Evol. Microbiol.">
        <title>The Global Catalogue of Microorganisms (GCM) 10K type strain sequencing project: providing services to taxonomists for standard genome sequencing and annotation.</title>
        <authorList>
            <consortium name="The Broad Institute Genomics Platform"/>
            <consortium name="The Broad Institute Genome Sequencing Center for Infectious Disease"/>
            <person name="Wu L."/>
            <person name="Ma J."/>
        </authorList>
    </citation>
    <scope>NUCLEOTIDE SEQUENCE [LARGE SCALE GENOMIC DNA]</scope>
    <source>
        <strain evidence="8 9">DT31</strain>
    </source>
</reference>
<dbReference type="EMBL" id="JBHTAH010000008">
    <property type="protein sequence ID" value="MFC7070078.1"/>
    <property type="molecule type" value="Genomic_DNA"/>
</dbReference>
<organism evidence="8 9">
    <name type="scientific">Halobaculum lipolyticum</name>
    <dbReference type="NCBI Taxonomy" id="3032001"/>
    <lineage>
        <taxon>Archaea</taxon>
        <taxon>Methanobacteriati</taxon>
        <taxon>Methanobacteriota</taxon>
        <taxon>Stenosarchaea group</taxon>
        <taxon>Halobacteria</taxon>
        <taxon>Halobacteriales</taxon>
        <taxon>Haloferacaceae</taxon>
        <taxon>Halobaculum</taxon>
    </lineage>
</organism>
<dbReference type="Gene3D" id="1.10.8.60">
    <property type="match status" value="1"/>
</dbReference>
<dbReference type="SMART" id="SM00382">
    <property type="entry name" value="AAA"/>
    <property type="match status" value="1"/>
</dbReference>
<dbReference type="GO" id="GO:0005524">
    <property type="term" value="F:ATP binding"/>
    <property type="evidence" value="ECO:0007669"/>
    <property type="project" value="UniProtKB-UniRule"/>
</dbReference>
<evidence type="ECO:0000256" key="5">
    <source>
        <dbReference type="HAMAP-Rule" id="MF_01407"/>
    </source>
</evidence>
<dbReference type="InterPro" id="IPR055237">
    <property type="entry name" value="Cdc6_lid"/>
</dbReference>
<protein>
    <recommendedName>
        <fullName evidence="5">ORC1-type DNA replication protein</fullName>
    </recommendedName>
</protein>
<accession>A0ABD5WAV5</accession>
<dbReference type="Gene3D" id="3.40.50.300">
    <property type="entry name" value="P-loop containing nucleotide triphosphate hydrolases"/>
    <property type="match status" value="1"/>
</dbReference>
<feature type="binding site" evidence="5">
    <location>
        <begin position="66"/>
        <end position="70"/>
    </location>
    <ligand>
        <name>ATP</name>
        <dbReference type="ChEBI" id="CHEBI:30616"/>
    </ligand>
</feature>
<dbReference type="SUPFAM" id="SSF52540">
    <property type="entry name" value="P-loop containing nucleoside triphosphate hydrolases"/>
    <property type="match status" value="1"/>
</dbReference>
<evidence type="ECO:0000256" key="2">
    <source>
        <dbReference type="ARBA" id="ARBA00022705"/>
    </source>
</evidence>
<dbReference type="Proteomes" id="UP001596461">
    <property type="component" value="Unassembled WGS sequence"/>
</dbReference>
<proteinExistence type="inferred from homology"/>
<comment type="similarity">
    <text evidence="1 5">Belongs to the CDC6/cdc18 family.</text>
</comment>
<dbReference type="NCBIfam" id="NF001626">
    <property type="entry name" value="PRK00411.1-5"/>
    <property type="match status" value="1"/>
</dbReference>
<keyword evidence="4 5" id="KW-0067">ATP-binding</keyword>
<dbReference type="InterPro" id="IPR036390">
    <property type="entry name" value="WH_DNA-bd_sf"/>
</dbReference>
<dbReference type="SMART" id="SM01074">
    <property type="entry name" value="Cdc6_C"/>
    <property type="match status" value="1"/>
</dbReference>
<keyword evidence="3 5" id="KW-0547">Nucleotide-binding</keyword>
<dbReference type="Gene3D" id="1.10.10.10">
    <property type="entry name" value="Winged helix-like DNA-binding domain superfamily/Winged helix DNA-binding domain"/>
    <property type="match status" value="1"/>
</dbReference>
<dbReference type="Pfam" id="PF13191">
    <property type="entry name" value="AAA_16"/>
    <property type="match status" value="1"/>
</dbReference>
<dbReference type="GO" id="GO:0006260">
    <property type="term" value="P:DNA replication"/>
    <property type="evidence" value="ECO:0007669"/>
    <property type="project" value="UniProtKB-UniRule"/>
</dbReference>
<evidence type="ECO:0000259" key="6">
    <source>
        <dbReference type="SMART" id="SM00382"/>
    </source>
</evidence>
<comment type="caution">
    <text evidence="8">The sequence shown here is derived from an EMBL/GenBank/DDBJ whole genome shotgun (WGS) entry which is preliminary data.</text>
</comment>
<feature type="binding site" evidence="5">
    <location>
        <position position="209"/>
    </location>
    <ligand>
        <name>ATP</name>
        <dbReference type="ChEBI" id="CHEBI:30616"/>
    </ligand>
</feature>
<dbReference type="AlphaFoldDB" id="A0ABD5WAV5"/>
<dbReference type="PANTHER" id="PTHR10763">
    <property type="entry name" value="CELL DIVISION CONTROL PROTEIN 6-RELATED"/>
    <property type="match status" value="1"/>
</dbReference>
<sequence>MAGDPEDDMLSWDESVFRDEHVFEIDYVPETFRHRESQLESLKYALRPAARGSRPLNTVVRGPPGTGKTTSVQKLFSELRAQTDVRTVRVNCQVDSTRYAVFSRVFEGIFDYEPPSSGISFKKLFGQIADRLVEDDEVLVVALDDVNYLFYENEASDALYSLLRAHEAHPGAKVGVICVSSDLSLSVIEELDSRVQSVFRPEEVYFPTYDVDEIVDILRERAERGFHESVLGAPELDRVAELTAESGDLRVGIDLLRRAGLNAEMRASRTINVEDVEQAYDKSKYVHLSRSLRGLSDSELALVEVLAEHDGEQAGSVYEAFHEGTDLGYTRYSEIVNKLDQLGVVETEYAEVEGRGRSRSISLAYDPEAVLERIER</sequence>
<dbReference type="InterPro" id="IPR041664">
    <property type="entry name" value="AAA_16"/>
</dbReference>
<feature type="domain" description="Cdc6 C-terminal" evidence="7">
    <location>
        <begin position="299"/>
        <end position="374"/>
    </location>
</feature>
<dbReference type="InterPro" id="IPR003593">
    <property type="entry name" value="AAA+_ATPase"/>
</dbReference>
<dbReference type="Pfam" id="PF22703">
    <property type="entry name" value="Cdc6_lid"/>
    <property type="match status" value="1"/>
</dbReference>
<evidence type="ECO:0000259" key="7">
    <source>
        <dbReference type="SMART" id="SM01074"/>
    </source>
</evidence>
<dbReference type="InterPro" id="IPR015163">
    <property type="entry name" value="Cdc6_C"/>
</dbReference>
<dbReference type="NCBIfam" id="NF001624">
    <property type="entry name" value="PRK00411.1-2"/>
    <property type="match status" value="1"/>
</dbReference>
<keyword evidence="9" id="KW-1185">Reference proteome</keyword>
<feature type="binding site" evidence="5">
    <location>
        <position position="221"/>
    </location>
    <ligand>
        <name>ATP</name>
        <dbReference type="ChEBI" id="CHEBI:30616"/>
    </ligand>
</feature>
<evidence type="ECO:0000256" key="4">
    <source>
        <dbReference type="ARBA" id="ARBA00022840"/>
    </source>
</evidence>
<dbReference type="NCBIfam" id="TIGR02928">
    <property type="entry name" value="orc1/cdc6 family replication initiation protein"/>
    <property type="match status" value="1"/>
</dbReference>
<evidence type="ECO:0000256" key="3">
    <source>
        <dbReference type="ARBA" id="ARBA00022741"/>
    </source>
</evidence>
<feature type="domain" description="AAA+ ATPase" evidence="6">
    <location>
        <begin position="54"/>
        <end position="203"/>
    </location>
</feature>
<dbReference type="InterPro" id="IPR014277">
    <property type="entry name" value="Orc1/Cdc6_arc"/>
</dbReference>
<dbReference type="GeneID" id="81124995"/>
<dbReference type="RefSeq" id="WP_284033076.1">
    <property type="nucleotide sequence ID" value="NZ_CP126154.1"/>
</dbReference>
<dbReference type="SUPFAM" id="SSF46785">
    <property type="entry name" value="Winged helix' DNA-binding domain"/>
    <property type="match status" value="1"/>
</dbReference>
<evidence type="ECO:0000313" key="9">
    <source>
        <dbReference type="Proteomes" id="UP001596461"/>
    </source>
</evidence>
<dbReference type="PANTHER" id="PTHR10763:SF26">
    <property type="entry name" value="CELL DIVISION CONTROL PROTEIN 6 HOMOLOG"/>
    <property type="match status" value="1"/>
</dbReference>
<evidence type="ECO:0000313" key="8">
    <source>
        <dbReference type="EMBL" id="MFC7070078.1"/>
    </source>
</evidence>
<keyword evidence="2 5" id="KW-0235">DNA replication</keyword>
<dbReference type="InterPro" id="IPR027417">
    <property type="entry name" value="P-loop_NTPase"/>
</dbReference>
<gene>
    <name evidence="8" type="ORF">ACFQL9_10540</name>
</gene>
<evidence type="ECO:0000256" key="1">
    <source>
        <dbReference type="ARBA" id="ARBA00006184"/>
    </source>
</evidence>
<dbReference type="InterPro" id="IPR050311">
    <property type="entry name" value="ORC1/CDC6"/>
</dbReference>
<dbReference type="HAMAP" id="MF_01407">
    <property type="entry name" value="ORC1_type_DNA_replic_protein"/>
    <property type="match status" value="1"/>
</dbReference>
<comment type="function">
    <text evidence="5">Involved in regulation of DNA replication.</text>
</comment>
<name>A0ABD5WAV5_9EURY</name>